<evidence type="ECO:0000313" key="2">
    <source>
        <dbReference type="EMBL" id="ERJ60784.1"/>
    </source>
</evidence>
<accession>U2J783</accession>
<evidence type="ECO:0000259" key="1">
    <source>
        <dbReference type="Pfam" id="PF14344"/>
    </source>
</evidence>
<dbReference type="STRING" id="1346330.M472_18690"/>
<name>U2J783_9SPHI</name>
<dbReference type="Proteomes" id="UP000016584">
    <property type="component" value="Unassembled WGS sequence"/>
</dbReference>
<dbReference type="RefSeq" id="WP_021068883.1">
    <property type="nucleotide sequence ID" value="NZ_ATDL01000004.1"/>
</dbReference>
<proteinExistence type="predicted"/>
<reference evidence="2 3" key="1">
    <citation type="journal article" date="2013" name="Genome Announc.">
        <title>The Draft Genome Sequence of Sphingomonas paucimobilis Strain HER1398 (Proteobacteria), Host to the Giant PAU Phage, Indicates That It Is a Member of the Genus Sphingobacterium (Bacteroidetes).</title>
        <authorList>
            <person name="White R.A.III."/>
            <person name="Suttle C.A."/>
        </authorList>
    </citation>
    <scope>NUCLEOTIDE SEQUENCE [LARGE SCALE GENOMIC DNA]</scope>
    <source>
        <strain evidence="2 3">HER1398</strain>
    </source>
</reference>
<feature type="domain" description="DUF4397" evidence="1">
    <location>
        <begin position="39"/>
        <end position="152"/>
    </location>
</feature>
<comment type="caution">
    <text evidence="2">The sequence shown here is derived from an EMBL/GenBank/DDBJ whole genome shotgun (WGS) entry which is preliminary data.</text>
</comment>
<sequence>MNYRYNIALFLITLFLNSCVKDDGMNPYDSPSDLSSLASFNAVPGTSELSLFLDGARLNKTDEKFSFSEFMSHRNVYPGEKKLNIEGVYVKGEKIRTLKDISLHAGNIYSLFLYEEGGIQTLLTKDNIVVPKEGYAKIRLAHMVKDAPALSIWDKERPQPLFGNIPFKGVTEFIEVKADEIVELHIIPSGDRSNKSLEISQTFVPRNKAFYTLMVVGLINAEDKEQEVSLQVIEF</sequence>
<dbReference type="AlphaFoldDB" id="U2J783"/>
<keyword evidence="3" id="KW-1185">Reference proteome</keyword>
<dbReference type="PATRIC" id="fig|1346330.5.peg.694"/>
<gene>
    <name evidence="2" type="ORF">M472_18690</name>
</gene>
<evidence type="ECO:0000313" key="3">
    <source>
        <dbReference type="Proteomes" id="UP000016584"/>
    </source>
</evidence>
<dbReference type="eggNOG" id="ENOG5030JQK">
    <property type="taxonomic scope" value="Bacteria"/>
</dbReference>
<dbReference type="InterPro" id="IPR025510">
    <property type="entry name" value="DUF4397"/>
</dbReference>
<protein>
    <recommendedName>
        <fullName evidence="1">DUF4397 domain-containing protein</fullName>
    </recommendedName>
</protein>
<organism evidence="2 3">
    <name type="scientific">Sphingobacterium paucimobilis HER1398</name>
    <dbReference type="NCBI Taxonomy" id="1346330"/>
    <lineage>
        <taxon>Bacteria</taxon>
        <taxon>Pseudomonadati</taxon>
        <taxon>Bacteroidota</taxon>
        <taxon>Sphingobacteriia</taxon>
        <taxon>Sphingobacteriales</taxon>
        <taxon>Sphingobacteriaceae</taxon>
        <taxon>Sphingobacterium</taxon>
    </lineage>
</organism>
<dbReference type="Pfam" id="PF14344">
    <property type="entry name" value="DUF4397"/>
    <property type="match status" value="1"/>
</dbReference>
<dbReference type="EMBL" id="ATDL01000004">
    <property type="protein sequence ID" value="ERJ60784.1"/>
    <property type="molecule type" value="Genomic_DNA"/>
</dbReference>
<dbReference type="OrthoDB" id="9792011at2"/>